<reference evidence="2 3" key="1">
    <citation type="journal article" date="2018" name="Mol. Ecol.">
        <title>The obligate alkalophilic soda-lake fungus Sodiomyces alkalinus has shifted to a protein diet.</title>
        <authorList>
            <person name="Grum-Grzhimaylo A.A."/>
            <person name="Falkoski D.L."/>
            <person name="van den Heuvel J."/>
            <person name="Valero-Jimenez C.A."/>
            <person name="Min B."/>
            <person name="Choi I.G."/>
            <person name="Lipzen A."/>
            <person name="Daum C.G."/>
            <person name="Aanen D.K."/>
            <person name="Tsang A."/>
            <person name="Henrissat B."/>
            <person name="Bilanenko E.N."/>
            <person name="de Vries R.P."/>
            <person name="van Kan J.A.L."/>
            <person name="Grigoriev I.V."/>
            <person name="Debets A.J.M."/>
        </authorList>
    </citation>
    <scope>NUCLEOTIDE SEQUENCE [LARGE SCALE GENOMIC DNA]</scope>
    <source>
        <strain evidence="2 3">F11</strain>
    </source>
</reference>
<feature type="domain" description="Beta-glucuronidase C-terminal" evidence="1">
    <location>
        <begin position="473"/>
        <end position="589"/>
    </location>
</feature>
<keyword evidence="3" id="KW-1185">Reference proteome</keyword>
<dbReference type="OrthoDB" id="2796951at2759"/>
<dbReference type="InterPro" id="IPR017853">
    <property type="entry name" value="GH"/>
</dbReference>
<organism evidence="2 3">
    <name type="scientific">Sodiomyces alkalinus (strain CBS 110278 / VKM F-3762 / F11)</name>
    <name type="common">Alkaliphilic filamentous fungus</name>
    <dbReference type="NCBI Taxonomy" id="1314773"/>
    <lineage>
        <taxon>Eukaryota</taxon>
        <taxon>Fungi</taxon>
        <taxon>Dikarya</taxon>
        <taxon>Ascomycota</taxon>
        <taxon>Pezizomycotina</taxon>
        <taxon>Sordariomycetes</taxon>
        <taxon>Hypocreomycetidae</taxon>
        <taxon>Glomerellales</taxon>
        <taxon>Plectosphaerellaceae</taxon>
        <taxon>Sodiomyces</taxon>
    </lineage>
</organism>
<name>A0A3N2PYF4_SODAK</name>
<dbReference type="EMBL" id="ML119053">
    <property type="protein sequence ID" value="ROT39527.1"/>
    <property type="molecule type" value="Genomic_DNA"/>
</dbReference>
<evidence type="ECO:0000313" key="3">
    <source>
        <dbReference type="Proteomes" id="UP000272025"/>
    </source>
</evidence>
<dbReference type="PANTHER" id="PTHR36183">
    <property type="entry name" value="BETA-GLUCURONIDASE"/>
    <property type="match status" value="1"/>
</dbReference>
<sequence>MSPYHRDLLDPIPALVLRVRENLNLISSYVPDRLVAVLYAYLPTRTTLETTRNLLLAAASLAPSPEGPYLAPGPGSAHAVLDAFMSYSIEFVFWPDFAGNCSHPNTFSDNLLQNLGNLQGVRPYVRVGGNTQDYALYNESLFTAVHGIYDYNRSRDYPTTVQIGPSFFESYSTFNDTKFTHGFNLALGAIRPEGWQTLIDTVPLACRAIGQDNLDRWEYGNEPDLYSVSAQGPVRPLTWNAETYVAQWLNGTRRIREALEAACPAMLDDNLYSYAAPSNGGVYNPLQAEDQWAAGLNSDGNVGTFSTHNYISGAETPGVTLQETLMNHHTTTHSVDAHVRTYRDIVRRFGDVPPHILGEHNSLYHQGKPGLSNSFGAALWGVDFNLYAASVGIKRVHMHMGTDYRYTSWQPINTETTVAGTKPPYYGNIAVAAMLSPIHPSLAASDLPSSLLPSRRPKVSMAHIPLPTRRAAAYAAYLDDAFARLMVINLQAYNSTVNGTGTVPDPDAPERPVFRYTFEVPLQRGEARVQRLYANGSDAVSGIAWDGWSYNLELDEGRPVRLRNVTVGEKLPVRDGVVEVDVQASQAVLLSFVGET</sequence>
<dbReference type="Gene3D" id="3.20.20.80">
    <property type="entry name" value="Glycosidases"/>
    <property type="match status" value="1"/>
</dbReference>
<protein>
    <submittedName>
        <fullName evidence="2">Beta-glucuronidase</fullName>
    </submittedName>
</protein>
<dbReference type="PANTHER" id="PTHR36183:SF2">
    <property type="entry name" value="BETA-GLUCURONIDASE C-TERMINAL DOMAIN-CONTAINING PROTEIN"/>
    <property type="match status" value="1"/>
</dbReference>
<gene>
    <name evidence="2" type="ORF">SODALDRAFT_292900</name>
</gene>
<evidence type="ECO:0000313" key="2">
    <source>
        <dbReference type="EMBL" id="ROT39527.1"/>
    </source>
</evidence>
<dbReference type="AlphaFoldDB" id="A0A3N2PYF4"/>
<dbReference type="Proteomes" id="UP000272025">
    <property type="component" value="Unassembled WGS sequence"/>
</dbReference>
<dbReference type="RefSeq" id="XP_028467333.1">
    <property type="nucleotide sequence ID" value="XM_028608703.1"/>
</dbReference>
<dbReference type="InterPro" id="IPR031728">
    <property type="entry name" value="GlcAase_C"/>
</dbReference>
<accession>A0A3N2PYF4</accession>
<evidence type="ECO:0000259" key="1">
    <source>
        <dbReference type="Pfam" id="PF16862"/>
    </source>
</evidence>
<dbReference type="Pfam" id="PF16862">
    <property type="entry name" value="Glyco_hydro_79C"/>
    <property type="match status" value="1"/>
</dbReference>
<dbReference type="GeneID" id="39577181"/>
<dbReference type="InterPro" id="IPR052974">
    <property type="entry name" value="GH79_Enzymes"/>
</dbReference>
<dbReference type="SUPFAM" id="SSF51445">
    <property type="entry name" value="(Trans)glycosidases"/>
    <property type="match status" value="1"/>
</dbReference>
<proteinExistence type="predicted"/>